<proteinExistence type="predicted"/>
<name>A0A516SBW1_9NEIS</name>
<gene>
    <name evidence="1" type="ORF">FNU76_04300</name>
</gene>
<dbReference type="Proteomes" id="UP000317550">
    <property type="component" value="Chromosome"/>
</dbReference>
<sequence length="208" mass="23655">MAIFKSVPQALHFAYTIQAYEIGAESAMTKALRRIMMDLGIWEEPGATNASVDFSGLDRIEVRAQCAMIRQMVDDHLPWAERCAIVARYEPAERVEENGKRRFLFSPVRYEAIRALSEYLAPSFGRYNRDTIDLIVARVSDRRVVEGSYREVAAKLGMAHTTFADVYKRVRGRVVELENQAMERLYEHLTPDVVSLDLSLSGSTVYVV</sequence>
<protein>
    <submittedName>
        <fullName evidence="1">Uncharacterized protein</fullName>
    </submittedName>
</protein>
<dbReference type="AlphaFoldDB" id="A0A516SBW1"/>
<dbReference type="KEGG" id="cari:FNU76_04300"/>
<dbReference type="EMBL" id="CP041730">
    <property type="protein sequence ID" value="QDQ25637.1"/>
    <property type="molecule type" value="Genomic_DNA"/>
</dbReference>
<organism evidence="1 2">
    <name type="scientific">Chitinimonas arctica</name>
    <dbReference type="NCBI Taxonomy" id="2594795"/>
    <lineage>
        <taxon>Bacteria</taxon>
        <taxon>Pseudomonadati</taxon>
        <taxon>Pseudomonadota</taxon>
        <taxon>Betaproteobacteria</taxon>
        <taxon>Neisseriales</taxon>
        <taxon>Chitinibacteraceae</taxon>
        <taxon>Chitinimonas</taxon>
    </lineage>
</organism>
<evidence type="ECO:0000313" key="2">
    <source>
        <dbReference type="Proteomes" id="UP000317550"/>
    </source>
</evidence>
<reference evidence="2" key="1">
    <citation type="submission" date="2019-07" db="EMBL/GenBank/DDBJ databases">
        <title>Chitinimonas sp. nov., isolated from Ny-Alesund, arctica soil.</title>
        <authorList>
            <person name="Xu Q."/>
            <person name="Peng F."/>
        </authorList>
    </citation>
    <scope>NUCLEOTIDE SEQUENCE [LARGE SCALE GENOMIC DNA]</scope>
    <source>
        <strain evidence="2">R3-44</strain>
    </source>
</reference>
<accession>A0A516SBW1</accession>
<dbReference type="RefSeq" id="WP_143856562.1">
    <property type="nucleotide sequence ID" value="NZ_CP041730.1"/>
</dbReference>
<keyword evidence="2" id="KW-1185">Reference proteome</keyword>
<dbReference type="OrthoDB" id="8719506at2"/>
<evidence type="ECO:0000313" key="1">
    <source>
        <dbReference type="EMBL" id="QDQ25637.1"/>
    </source>
</evidence>